<dbReference type="AlphaFoldDB" id="A0A646QDV8"/>
<dbReference type="PANTHER" id="PTHR12302">
    <property type="entry name" value="EBNA2 BINDING PROTEIN P100"/>
    <property type="match status" value="1"/>
</dbReference>
<dbReference type="FunFam" id="2.40.50.90:FF:000005">
    <property type="entry name" value="Staphylococcal nuclease domain-containing protein"/>
    <property type="match status" value="1"/>
</dbReference>
<evidence type="ECO:0000259" key="8">
    <source>
        <dbReference type="PROSITE" id="PS50830"/>
    </source>
</evidence>
<dbReference type="FunFam" id="2.40.50.90:FF:000004">
    <property type="entry name" value="Staphylococcal nuclease domain-containing protein"/>
    <property type="match status" value="1"/>
</dbReference>
<dbReference type="FunFam" id="2.30.30.140:FF:000018">
    <property type="entry name" value="Serine/threonine-protein kinase 31"/>
    <property type="match status" value="1"/>
</dbReference>
<dbReference type="InterPro" id="IPR002999">
    <property type="entry name" value="Tudor"/>
</dbReference>
<dbReference type="PIRSF" id="PIRSF017179">
    <property type="entry name" value="RISC-Tudor-SN"/>
    <property type="match status" value="1"/>
</dbReference>
<keyword evidence="6" id="KW-0175">Coiled coil</keyword>
<dbReference type="FunFam" id="2.40.50.90:FF:000001">
    <property type="entry name" value="Staphylococcal nuclease domain-containing protein"/>
    <property type="match status" value="1"/>
</dbReference>
<dbReference type="GO" id="GO:0005634">
    <property type="term" value="C:nucleus"/>
    <property type="evidence" value="ECO:0007669"/>
    <property type="project" value="TreeGrafter"/>
</dbReference>
<evidence type="ECO:0000256" key="3">
    <source>
        <dbReference type="ARBA" id="ARBA00022490"/>
    </source>
</evidence>
<keyword evidence="4" id="KW-0677">Repeat</keyword>
<proteinExistence type="predicted"/>
<dbReference type="EMBL" id="GHBY01000631">
    <property type="protein sequence ID" value="MUP40808.1"/>
    <property type="molecule type" value="Transcribed_RNA"/>
</dbReference>
<feature type="coiled-coil region" evidence="6">
    <location>
        <begin position="845"/>
        <end position="875"/>
    </location>
</feature>
<name>A0A646QDV8_9MYRI</name>
<dbReference type="CDD" id="cd20433">
    <property type="entry name" value="Tudor_TDRD11"/>
    <property type="match status" value="1"/>
</dbReference>
<organism evidence="9">
    <name type="scientific">Hemiscolopendra marginata</name>
    <dbReference type="NCBI Taxonomy" id="943146"/>
    <lineage>
        <taxon>Eukaryota</taxon>
        <taxon>Metazoa</taxon>
        <taxon>Ecdysozoa</taxon>
        <taxon>Arthropoda</taxon>
        <taxon>Myriapoda</taxon>
        <taxon>Chilopoda</taxon>
        <taxon>Pleurostigmophora</taxon>
        <taxon>Scolopendromorpha</taxon>
        <taxon>Scolopendridae</taxon>
        <taxon>Hemiscolopendra</taxon>
    </lineage>
</organism>
<comment type="subcellular location">
    <subcellularLocation>
        <location evidence="1 5">Cytoplasm</location>
    </subcellularLocation>
</comment>
<dbReference type="InterPro" id="IPR047386">
    <property type="entry name" value="Tudor_TDRD11"/>
</dbReference>
<evidence type="ECO:0000256" key="1">
    <source>
        <dbReference type="ARBA" id="ARBA00004496"/>
    </source>
</evidence>
<dbReference type="SMART" id="SM00333">
    <property type="entry name" value="TUDOR"/>
    <property type="match status" value="1"/>
</dbReference>
<evidence type="ECO:0000256" key="5">
    <source>
        <dbReference type="PIRNR" id="PIRNR017179"/>
    </source>
</evidence>
<dbReference type="SUPFAM" id="SSF63748">
    <property type="entry name" value="Tudor/PWWP/MBT"/>
    <property type="match status" value="1"/>
</dbReference>
<dbReference type="Gene3D" id="2.40.50.90">
    <property type="match status" value="5"/>
</dbReference>
<dbReference type="GO" id="GO:0006402">
    <property type="term" value="P:mRNA catabolic process"/>
    <property type="evidence" value="ECO:0007669"/>
    <property type="project" value="UniProtKB-UniRule"/>
</dbReference>
<sequence>MSAVPSNSSPQRGIVKQVLSGDTVIIRGVPKAGPPPEKSVSLSHITAPRLGRRPANSSAPEIKDEPYAWEAREFLRKKLIGQEVTFVIETTSTARNYGYIFLGKDTSGENIAESIVAEGLVDVRENAKPSEELKRLIELKKQAESAGKGKFNEQNPQEHVRDIKWTIDNPANFVDALHGNPVKAIIENVRDGGTVRAFLLPEFQYVTVMMTGIRCQMFKFVEEKTAPEPEQFAAEAKYCTESRLLHRDVEITFHSVNNNNFFGSIHHPQGNIAEVLLREGFARCVDWTLSLLPTGKEKLKVAEKIAMDKRLRIWKDYVPPSNQIDTKSKEFTGKVAEVVNADALVIKLADNSLKKIFLSSIQLPRSVPAAKPDAKETSNKQKSRLLYDVPYMYEAREFLRQKLIGKKVNVTVDYKQPPSNSRPERICCTVTIGGMNVAEAMVSKGLASVIRYRQDDDQRSSHYNDLLAAENKAMKSKKGIHSKKEAPTHRVADVSGDYTTAKQFFPFLQRAGRSDGVVEYVASGSRLRLYIPRETCLITFLLAGINCPKPTRVLPNGTTVEGEAWGEEALNFTKDLCMQKEVEVEIESMDKAGNFIGWLWIDSKNLSVALVEEGLASVHFTAERSSHFRALQIAETTAKDKHLNLWNNYEEPKEIEIKDEAVERVKNYKSVIITDFHRDFHFYAQHTDQGPQLEQMTEGLRQELATHPPVVGAYNPKKGEICAAKFTDDEWYRAKIEKIQGKEEIHIIYIDYGNIEVTKSTRLAALPSMYHGLPPFAHEYALACVVFPDDVEYQDAALIAFKQDVENQILLLNTEYRGSGFDYVTLLLADSQEDIGKALIEAGLLTVEKRKEKRLKKLIEEYEKAQEVAKKNRVNQWCYGDFMDDEAKEFGYRR</sequence>
<dbReference type="CDD" id="cd00175">
    <property type="entry name" value="SNc"/>
    <property type="match status" value="2"/>
</dbReference>
<protein>
    <recommendedName>
        <fullName evidence="2">Staphylococcal nuclease domain-containing protein 1</fullName>
    </recommendedName>
</protein>
<dbReference type="InterPro" id="IPR016685">
    <property type="entry name" value="Silence_cplx_Nase-comp_TudorSN"/>
</dbReference>
<dbReference type="InterPro" id="IPR016071">
    <property type="entry name" value="Staphylococal_nuclease_OB-fold"/>
</dbReference>
<dbReference type="GO" id="GO:0031047">
    <property type="term" value="P:regulatory ncRNA-mediated gene silencing"/>
    <property type="evidence" value="ECO:0007669"/>
    <property type="project" value="UniProtKB-UniRule"/>
</dbReference>
<dbReference type="PANTHER" id="PTHR12302:SF2">
    <property type="entry name" value="STAPHYLOCOCCAL NUCLEASE DOMAIN-CONTAINING PROTEIN 1"/>
    <property type="match status" value="1"/>
</dbReference>
<dbReference type="SUPFAM" id="SSF50199">
    <property type="entry name" value="Staphylococcal nuclease"/>
    <property type="match status" value="5"/>
</dbReference>
<dbReference type="FunFam" id="2.40.50.90:FF:000002">
    <property type="entry name" value="Staphylococcal nuclease domain-containing protein"/>
    <property type="match status" value="1"/>
</dbReference>
<feature type="domain" description="TNase-like" evidence="8">
    <location>
        <begin position="512"/>
        <end position="648"/>
    </location>
</feature>
<dbReference type="PROSITE" id="PS50304">
    <property type="entry name" value="TUDOR"/>
    <property type="match status" value="1"/>
</dbReference>
<dbReference type="Pfam" id="PF00565">
    <property type="entry name" value="SNase"/>
    <property type="match status" value="4"/>
</dbReference>
<keyword evidence="3 5" id="KW-0963">Cytoplasm</keyword>
<reference evidence="9" key="1">
    <citation type="submission" date="2018-11" db="EMBL/GenBank/DDBJ databases">
        <title>Venom-gland transcriptomics and venom proteomics of the Florida green centipede (Hemiscolopendra marginata) reveal sex-based variation in a centipede venom.</title>
        <authorList>
            <person name="Nystrom G.S."/>
            <person name="Ward M.J."/>
            <person name="Ellsworth S.A."/>
            <person name="Rokyta D.R."/>
        </authorList>
    </citation>
    <scope>NUCLEOTIDE SEQUENCE</scope>
    <source>
        <tissue evidence="9">Venom gland</tissue>
    </source>
</reference>
<dbReference type="GO" id="GO:0003723">
    <property type="term" value="F:RNA binding"/>
    <property type="evidence" value="ECO:0007669"/>
    <property type="project" value="UniProtKB-UniRule"/>
</dbReference>
<evidence type="ECO:0000256" key="6">
    <source>
        <dbReference type="SAM" id="Coils"/>
    </source>
</evidence>
<dbReference type="SMART" id="SM00318">
    <property type="entry name" value="SNc"/>
    <property type="match status" value="4"/>
</dbReference>
<feature type="domain" description="TNase-like" evidence="8">
    <location>
        <begin position="329"/>
        <end position="483"/>
    </location>
</feature>
<dbReference type="FunFam" id="2.40.50.90:FF:000003">
    <property type="entry name" value="Staphylococcal nuclease domain-containing protein"/>
    <property type="match status" value="1"/>
</dbReference>
<dbReference type="Gene3D" id="2.30.30.140">
    <property type="match status" value="1"/>
</dbReference>
<feature type="domain" description="TNase-like" evidence="8">
    <location>
        <begin position="9"/>
        <end position="153"/>
    </location>
</feature>
<feature type="domain" description="TNase-like" evidence="8">
    <location>
        <begin position="180"/>
        <end position="316"/>
    </location>
</feature>
<dbReference type="GO" id="GO:0004518">
    <property type="term" value="F:nuclease activity"/>
    <property type="evidence" value="ECO:0007669"/>
    <property type="project" value="TreeGrafter"/>
</dbReference>
<dbReference type="InterPro" id="IPR035437">
    <property type="entry name" value="SNase_OB-fold_sf"/>
</dbReference>
<dbReference type="PROSITE" id="PS50830">
    <property type="entry name" value="TNASE_3"/>
    <property type="match status" value="4"/>
</dbReference>
<accession>A0A646QDV8</accession>
<evidence type="ECO:0000313" key="9">
    <source>
        <dbReference type="EMBL" id="MUP40808.1"/>
    </source>
</evidence>
<feature type="domain" description="Tudor" evidence="7">
    <location>
        <begin position="715"/>
        <end position="773"/>
    </location>
</feature>
<dbReference type="Pfam" id="PF00567">
    <property type="entry name" value="TUDOR"/>
    <property type="match status" value="1"/>
</dbReference>
<dbReference type="GO" id="GO:0031332">
    <property type="term" value="C:RNAi effector complex"/>
    <property type="evidence" value="ECO:0007669"/>
    <property type="project" value="InterPro"/>
</dbReference>
<evidence type="ECO:0000256" key="2">
    <source>
        <dbReference type="ARBA" id="ARBA00017230"/>
    </source>
</evidence>
<evidence type="ECO:0000259" key="7">
    <source>
        <dbReference type="PROSITE" id="PS50304"/>
    </source>
</evidence>
<evidence type="ECO:0000256" key="4">
    <source>
        <dbReference type="ARBA" id="ARBA00022737"/>
    </source>
</evidence>
<dbReference type="GO" id="GO:0005829">
    <property type="term" value="C:cytosol"/>
    <property type="evidence" value="ECO:0007669"/>
    <property type="project" value="UniProtKB-UniRule"/>
</dbReference>